<dbReference type="PANTHER" id="PTHR30087:SF1">
    <property type="entry name" value="HYPOTHETICAL CYTOSOLIC PROTEIN"/>
    <property type="match status" value="1"/>
</dbReference>
<dbReference type="Proteomes" id="UP001529423">
    <property type="component" value="Unassembled WGS sequence"/>
</dbReference>
<reference evidence="1 2" key="3">
    <citation type="submission" date="2023-06" db="EMBL/GenBank/DDBJ databases">
        <authorList>
            <person name="Zeman M."/>
            <person name="Kubasova T."/>
            <person name="Jahodarova E."/>
            <person name="Nykrynova M."/>
            <person name="Rychlik I."/>
        </authorList>
    </citation>
    <scope>NUCLEOTIDE SEQUENCE [LARGE SCALE GENOMIC DNA]</scope>
    <source>
        <strain evidence="1 2">105_WCHN</strain>
    </source>
</reference>
<evidence type="ECO:0000313" key="1">
    <source>
        <dbReference type="EMBL" id="MDM8332991.1"/>
    </source>
</evidence>
<dbReference type="RefSeq" id="WP_289558468.1">
    <property type="nucleotide sequence ID" value="NZ_JAUDEO010000001.1"/>
</dbReference>
<evidence type="ECO:0000313" key="2">
    <source>
        <dbReference type="Proteomes" id="UP001529423"/>
    </source>
</evidence>
<gene>
    <name evidence="1" type="ORF">QUW46_00115</name>
</gene>
<protein>
    <submittedName>
        <fullName evidence="1">DUF523 domain-containing protein</fullName>
    </submittedName>
</protein>
<keyword evidence="2" id="KW-1185">Reference proteome</keyword>
<dbReference type="InterPro" id="IPR007553">
    <property type="entry name" value="2-thiour_desulf"/>
</dbReference>
<dbReference type="PANTHER" id="PTHR30087">
    <property type="entry name" value="INNER MEMBRANE PROTEIN"/>
    <property type="match status" value="1"/>
</dbReference>
<sequence>MILISACLAGFNVRYDGGNARRELAVKLVALGQAITVCPEIMGGFQTPRRPAEICGGDGKDVLTGRATVINQAGVDVTARYLAAARQVLQIAQDHGVTVAFLKQKSPACGTHLVYDGHFSGNKVPGMGVTAALLARNGIEVYGDEELTMANLTPYLAPETIKQLGTNNLAIGD</sequence>
<comment type="caution">
    <text evidence="1">The sequence shown here is derived from an EMBL/GenBank/DDBJ whole genome shotgun (WGS) entry which is preliminary data.</text>
</comment>
<name>A0ABT7VLI0_9LACO</name>
<dbReference type="EMBL" id="JAUDEO010000001">
    <property type="protein sequence ID" value="MDM8332991.1"/>
    <property type="molecule type" value="Genomic_DNA"/>
</dbReference>
<proteinExistence type="predicted"/>
<reference evidence="2" key="2">
    <citation type="submission" date="2023-06" db="EMBL/GenBank/DDBJ databases">
        <title>Identification and characterization of horizontal gene transfer across gut microbiota members of farm animals based on homology search.</title>
        <authorList>
            <person name="Zeman M."/>
            <person name="Kubasova T."/>
            <person name="Jahodarova E."/>
            <person name="Nykrynova M."/>
            <person name="Rychlik I."/>
        </authorList>
    </citation>
    <scope>NUCLEOTIDE SEQUENCE [LARGE SCALE GENOMIC DNA]</scope>
    <source>
        <strain evidence="2">105_WCHN</strain>
    </source>
</reference>
<reference evidence="1 2" key="1">
    <citation type="submission" date="2023-06" db="EMBL/GenBank/DDBJ databases">
        <title>Identification and characterization of horizontal gene transfer across gut microbiota members of farm animals based on homology search.</title>
        <authorList>
            <person name="Schwarzerova J."/>
            <person name="Nykrynova M."/>
            <person name="Jureckova K."/>
            <person name="Cejkova D."/>
            <person name="Rychlik I."/>
        </authorList>
    </citation>
    <scope>NUCLEOTIDE SEQUENCE [LARGE SCALE GENOMIC DNA]</scope>
    <source>
        <strain evidence="1 2">105_WCHN</strain>
    </source>
</reference>
<organism evidence="1 2">
    <name type="scientific">Limosilactobacillus panis</name>
    <dbReference type="NCBI Taxonomy" id="47493"/>
    <lineage>
        <taxon>Bacteria</taxon>
        <taxon>Bacillati</taxon>
        <taxon>Bacillota</taxon>
        <taxon>Bacilli</taxon>
        <taxon>Lactobacillales</taxon>
        <taxon>Lactobacillaceae</taxon>
        <taxon>Limosilactobacillus</taxon>
    </lineage>
</organism>
<accession>A0ABT7VLI0</accession>
<dbReference type="Pfam" id="PF04463">
    <property type="entry name" value="2-thiour_desulf"/>
    <property type="match status" value="1"/>
</dbReference>